<dbReference type="Gene3D" id="1.20.960.40">
    <property type="match status" value="1"/>
</dbReference>
<dbReference type="GO" id="GO:0015630">
    <property type="term" value="C:microtubule cytoskeleton"/>
    <property type="evidence" value="ECO:0007669"/>
    <property type="project" value="UniProtKB-ARBA"/>
</dbReference>
<dbReference type="PROSITE" id="PS50896">
    <property type="entry name" value="LISH"/>
    <property type="match status" value="1"/>
</dbReference>
<feature type="compositionally biased region" description="Basic and acidic residues" evidence="4">
    <location>
        <begin position="316"/>
        <end position="328"/>
    </location>
</feature>
<feature type="compositionally biased region" description="Polar residues" evidence="4">
    <location>
        <begin position="195"/>
        <end position="214"/>
    </location>
</feature>
<evidence type="ECO:0000256" key="2">
    <source>
        <dbReference type="ARBA" id="ARBA00022490"/>
    </source>
</evidence>
<keyword evidence="6" id="KW-1185">Reference proteome</keyword>
<feature type="compositionally biased region" description="Polar residues" evidence="4">
    <location>
        <begin position="285"/>
        <end position="299"/>
    </location>
</feature>
<feature type="compositionally biased region" description="Polar residues" evidence="4">
    <location>
        <begin position="245"/>
        <end position="257"/>
    </location>
</feature>
<feature type="compositionally biased region" description="Basic and acidic residues" evidence="4">
    <location>
        <begin position="172"/>
        <end position="181"/>
    </location>
</feature>
<feature type="region of interest" description="Disordered" evidence="4">
    <location>
        <begin position="142"/>
        <end position="362"/>
    </location>
</feature>
<evidence type="ECO:0000313" key="6">
    <source>
        <dbReference type="Proteomes" id="UP000316759"/>
    </source>
</evidence>
<evidence type="ECO:0000256" key="3">
    <source>
        <dbReference type="ARBA" id="ARBA00023212"/>
    </source>
</evidence>
<dbReference type="InterPro" id="IPR006594">
    <property type="entry name" value="LisH"/>
</dbReference>
<dbReference type="PANTHER" id="PTHR15431:SF9">
    <property type="entry name" value="CENTROSOMAL PROTEIN 43"/>
    <property type="match status" value="1"/>
</dbReference>
<comment type="caution">
    <text evidence="5">The sequence shown here is derived from an EMBL/GenBank/DDBJ whole genome shotgun (WGS) entry which is preliminary data.</text>
</comment>
<organism evidence="5 6">
    <name type="scientific">Fasciola gigantica</name>
    <name type="common">Giant liver fluke</name>
    <dbReference type="NCBI Taxonomy" id="46835"/>
    <lineage>
        <taxon>Eukaryota</taxon>
        <taxon>Metazoa</taxon>
        <taxon>Spiralia</taxon>
        <taxon>Lophotrochozoa</taxon>
        <taxon>Platyhelminthes</taxon>
        <taxon>Trematoda</taxon>
        <taxon>Digenea</taxon>
        <taxon>Plagiorchiida</taxon>
        <taxon>Echinostomata</taxon>
        <taxon>Echinostomatoidea</taxon>
        <taxon>Fasciolidae</taxon>
        <taxon>Fasciola</taxon>
    </lineage>
</organism>
<dbReference type="PANTHER" id="PTHR15431">
    <property type="entry name" value="FGFR1 ONCOGENE PARTNER/LISH DOMAIN-CONTAINING PROTEIN"/>
    <property type="match status" value="1"/>
</dbReference>
<protein>
    <submittedName>
        <fullName evidence="5">Uncharacterized protein</fullName>
    </submittedName>
</protein>
<dbReference type="EMBL" id="SUNJ01008336">
    <property type="protein sequence ID" value="TPP61329.1"/>
    <property type="molecule type" value="Genomic_DNA"/>
</dbReference>
<evidence type="ECO:0000313" key="5">
    <source>
        <dbReference type="EMBL" id="TPP61329.1"/>
    </source>
</evidence>
<dbReference type="STRING" id="46835.A0A504YLY8"/>
<keyword evidence="2" id="KW-0963">Cytoplasm</keyword>
<sequence>MGDEDADIKDVVVRSLNETGILPRLQAQLRAAVYLALEKHNYQENIPPANSFLRKICSTEDGLIIVSLVAEFLSYANLESTLEVFKHEAELDRISLVDRPALHSSLHLDDTLTPGATIIKLVNARKYSLQITENHASLRKKDIADNGSFTPSRIPTLANRRASAPSSYQQNADEHIERNGYNEENESDGLKDNDSQPSSDRSVATPIADQQRNGTHIPDFIDPLQETTLNGPEPSPHSFQRDDLTVTSPAGTRSSVASRIRVKDLQPSPSPREPEYQDDFESPRSVGSSKALSTGSSRTDGTEHRRTTPRSIPEVSVRDDSGEPHSNDRSGSATPASRFGLQSPGLNETLVNRGDSRSNSPSVIRVYTRFKKRSPSLEQDSDVDGEDDEISELVKELEYSGEEDTIDKTIDSDESLCLDHVEDVILSRKPVSPSA</sequence>
<reference evidence="5 6" key="1">
    <citation type="submission" date="2019-04" db="EMBL/GenBank/DDBJ databases">
        <title>Annotation for the trematode Fasciola gigantica.</title>
        <authorList>
            <person name="Choi Y.-J."/>
        </authorList>
    </citation>
    <scope>NUCLEOTIDE SEQUENCE [LARGE SCALE GENOMIC DNA]</scope>
    <source>
        <strain evidence="5">Uganda_cow_1</strain>
    </source>
</reference>
<dbReference type="OrthoDB" id="2160638at2759"/>
<name>A0A504YLY8_FASGI</name>
<evidence type="ECO:0000256" key="4">
    <source>
        <dbReference type="SAM" id="MobiDB-lite"/>
    </source>
</evidence>
<evidence type="ECO:0000256" key="1">
    <source>
        <dbReference type="ARBA" id="ARBA00004245"/>
    </source>
</evidence>
<gene>
    <name evidence="5" type="ORF">FGIG_02764</name>
</gene>
<dbReference type="AlphaFoldDB" id="A0A504YLY8"/>
<comment type="subcellular location">
    <subcellularLocation>
        <location evidence="1">Cytoplasm</location>
        <location evidence="1">Cytoskeleton</location>
    </subcellularLocation>
</comment>
<keyword evidence="3" id="KW-0206">Cytoskeleton</keyword>
<accession>A0A504YLY8</accession>
<dbReference type="Proteomes" id="UP000316759">
    <property type="component" value="Unassembled WGS sequence"/>
</dbReference>
<proteinExistence type="predicted"/>